<dbReference type="InterPro" id="IPR029787">
    <property type="entry name" value="Nucleotide_cyclase"/>
</dbReference>
<evidence type="ECO:0000313" key="3">
    <source>
        <dbReference type="Proteomes" id="UP001526430"/>
    </source>
</evidence>
<evidence type="ECO:0000259" key="1">
    <source>
        <dbReference type="PROSITE" id="PS50887"/>
    </source>
</evidence>
<protein>
    <submittedName>
        <fullName evidence="2">PAS domain-containing protein</fullName>
    </submittedName>
</protein>
<accession>A0ABT3NX13</accession>
<comment type="caution">
    <text evidence="2">The sequence shown here is derived from an EMBL/GenBank/DDBJ whole genome shotgun (WGS) entry which is preliminary data.</text>
</comment>
<dbReference type="InterPro" id="IPR000160">
    <property type="entry name" value="GGDEF_dom"/>
</dbReference>
<dbReference type="EMBL" id="JAPFQI010000010">
    <property type="protein sequence ID" value="MCW8086689.1"/>
    <property type="molecule type" value="Genomic_DNA"/>
</dbReference>
<name>A0ABT3NX13_9PROT</name>
<feature type="domain" description="GGDEF" evidence="1">
    <location>
        <begin position="252"/>
        <end position="386"/>
    </location>
</feature>
<dbReference type="SUPFAM" id="SSF55073">
    <property type="entry name" value="Nucleotide cyclase"/>
    <property type="match status" value="1"/>
</dbReference>
<dbReference type="PROSITE" id="PS50887">
    <property type="entry name" value="GGDEF"/>
    <property type="match status" value="1"/>
</dbReference>
<dbReference type="PANTHER" id="PTHR44757:SF2">
    <property type="entry name" value="BIOFILM ARCHITECTURE MAINTENANCE PROTEIN MBAA"/>
    <property type="match status" value="1"/>
</dbReference>
<organism evidence="2 3">
    <name type="scientific">Sabulicella glaciei</name>
    <dbReference type="NCBI Taxonomy" id="2984948"/>
    <lineage>
        <taxon>Bacteria</taxon>
        <taxon>Pseudomonadati</taxon>
        <taxon>Pseudomonadota</taxon>
        <taxon>Alphaproteobacteria</taxon>
        <taxon>Acetobacterales</taxon>
        <taxon>Acetobacteraceae</taxon>
        <taxon>Sabulicella</taxon>
    </lineage>
</organism>
<dbReference type="Proteomes" id="UP001526430">
    <property type="component" value="Unassembled WGS sequence"/>
</dbReference>
<evidence type="ECO:0000313" key="2">
    <source>
        <dbReference type="EMBL" id="MCW8086689.1"/>
    </source>
</evidence>
<dbReference type="PANTHER" id="PTHR44757">
    <property type="entry name" value="DIGUANYLATE CYCLASE DGCP"/>
    <property type="match status" value="1"/>
</dbReference>
<keyword evidence="3" id="KW-1185">Reference proteome</keyword>
<dbReference type="InterPro" id="IPR052155">
    <property type="entry name" value="Biofilm_reg_signaling"/>
</dbReference>
<dbReference type="NCBIfam" id="TIGR00254">
    <property type="entry name" value="GGDEF"/>
    <property type="match status" value="1"/>
</dbReference>
<dbReference type="Pfam" id="PF00990">
    <property type="entry name" value="GGDEF"/>
    <property type="match status" value="1"/>
</dbReference>
<gene>
    <name evidence="2" type="ORF">OF850_13720</name>
</gene>
<sequence length="392" mass="41435">MTETDQFSGFQLRPGRAGGKVVVLELRVPELRTETWPDGATRIVESYELRFDEASLVARVETLRGQGLDASLSEEALRTLRLEGGSAPAGAGRLPRPEEVARALGPVAQITEEAVLVTTQRPGAEEAEILHVNPACARLSGFHVAELRGTRLSLLLEKREKRAGAAEDVGQRVSLRRKGGVPLPLDLREAPLLVEAEGPYPCTVLVGRPAGPGSHADDLDGERDELTGLRGEAALLQAIAADLLLPGAKPRRQPCFALIRVEAFEGIAARFGHRVGSAVLLGVADRLAASLRQGDLACRLGEAEFAVYLGSIGLSQTRASLSRLQGHVTASPIPTPQGALPVSLALGVTAIEWRQGDGEVMAALEAKLAAARRALPAEAEAALPAMLPVRLA</sequence>
<dbReference type="RefSeq" id="WP_301590775.1">
    <property type="nucleotide sequence ID" value="NZ_JAPFQI010000010.1"/>
</dbReference>
<proteinExistence type="predicted"/>
<dbReference type="SMART" id="SM00267">
    <property type="entry name" value="GGDEF"/>
    <property type="match status" value="1"/>
</dbReference>
<dbReference type="Gene3D" id="3.30.70.270">
    <property type="match status" value="1"/>
</dbReference>
<dbReference type="InterPro" id="IPR043128">
    <property type="entry name" value="Rev_trsase/Diguanyl_cyclase"/>
</dbReference>
<reference evidence="2 3" key="1">
    <citation type="submission" date="2022-10" db="EMBL/GenBank/DDBJ databases">
        <title>Roseococcus glaciei nov., sp. nov., isolated from glacier.</title>
        <authorList>
            <person name="Liu Q."/>
            <person name="Xin Y.-H."/>
        </authorList>
    </citation>
    <scope>NUCLEOTIDE SEQUENCE [LARGE SCALE GENOMIC DNA]</scope>
    <source>
        <strain evidence="2 3">MDT2-1-1</strain>
    </source>
</reference>